<feature type="compositionally biased region" description="Low complexity" evidence="2">
    <location>
        <begin position="655"/>
        <end position="668"/>
    </location>
</feature>
<dbReference type="PROSITE" id="PS50003">
    <property type="entry name" value="PH_DOMAIN"/>
    <property type="match status" value="1"/>
</dbReference>
<gene>
    <name evidence="6" type="ORF">GSTUAT00000597001</name>
</gene>
<proteinExistence type="predicted"/>
<dbReference type="Gene3D" id="2.30.29.30">
    <property type="entry name" value="Pleckstrin-homology domain (PH domain)/Phosphotyrosine-binding domain (PTB)"/>
    <property type="match status" value="1"/>
</dbReference>
<dbReference type="SMART" id="SM00325">
    <property type="entry name" value="RhoGEF"/>
    <property type="match status" value="1"/>
</dbReference>
<dbReference type="InterPro" id="IPR033511">
    <property type="entry name" value="Cdc24/Scd1_PH_dom"/>
</dbReference>
<name>A0A292Q9D0_9PEZI</name>
<dbReference type="InterPro" id="IPR053793">
    <property type="entry name" value="PB1-like"/>
</dbReference>
<dbReference type="GO" id="GO:0000935">
    <property type="term" value="C:division septum"/>
    <property type="evidence" value="ECO:0007669"/>
    <property type="project" value="TreeGrafter"/>
</dbReference>
<dbReference type="SMART" id="SM00666">
    <property type="entry name" value="PB1"/>
    <property type="match status" value="1"/>
</dbReference>
<dbReference type="CDD" id="cd05992">
    <property type="entry name" value="PB1"/>
    <property type="match status" value="1"/>
</dbReference>
<dbReference type="Pfam" id="PF15411">
    <property type="entry name" value="PH_10"/>
    <property type="match status" value="1"/>
</dbReference>
<dbReference type="InterPro" id="IPR000270">
    <property type="entry name" value="PB1_dom"/>
</dbReference>
<feature type="region of interest" description="Disordered" evidence="2">
    <location>
        <begin position="614"/>
        <end position="853"/>
    </location>
</feature>
<dbReference type="GO" id="GO:0005737">
    <property type="term" value="C:cytoplasm"/>
    <property type="evidence" value="ECO:0007669"/>
    <property type="project" value="TreeGrafter"/>
</dbReference>
<evidence type="ECO:0000259" key="3">
    <source>
        <dbReference type="PROSITE" id="PS50003"/>
    </source>
</evidence>
<dbReference type="PANTHER" id="PTHR47339:SF1">
    <property type="entry name" value="CELL DIVISION CONTROL PROTEIN 24"/>
    <property type="match status" value="1"/>
</dbReference>
<dbReference type="SUPFAM" id="SSF50729">
    <property type="entry name" value="PH domain-like"/>
    <property type="match status" value="1"/>
</dbReference>
<accession>A0A292Q9D0</accession>
<dbReference type="PROSITE" id="PS00741">
    <property type="entry name" value="DH_1"/>
    <property type="match status" value="1"/>
</dbReference>
<evidence type="ECO:0000256" key="2">
    <source>
        <dbReference type="SAM" id="MobiDB-lite"/>
    </source>
</evidence>
<organism evidence="6 7">
    <name type="scientific">Tuber aestivum</name>
    <name type="common">summer truffle</name>
    <dbReference type="NCBI Taxonomy" id="59557"/>
    <lineage>
        <taxon>Eukaryota</taxon>
        <taxon>Fungi</taxon>
        <taxon>Dikarya</taxon>
        <taxon>Ascomycota</taxon>
        <taxon>Pezizomycotina</taxon>
        <taxon>Pezizomycetes</taxon>
        <taxon>Pezizales</taxon>
        <taxon>Tuberaceae</taxon>
        <taxon>Tuber</taxon>
    </lineage>
</organism>
<evidence type="ECO:0000259" key="4">
    <source>
        <dbReference type="PROSITE" id="PS50010"/>
    </source>
</evidence>
<dbReference type="CDD" id="cd00160">
    <property type="entry name" value="RhoGEF"/>
    <property type="match status" value="1"/>
</dbReference>
<dbReference type="EMBL" id="LN890948">
    <property type="protein sequence ID" value="CUS15340.1"/>
    <property type="molecule type" value="Genomic_DNA"/>
</dbReference>
<feature type="compositionally biased region" description="Low complexity" evidence="2">
    <location>
        <begin position="741"/>
        <end position="757"/>
    </location>
</feature>
<feature type="compositionally biased region" description="Polar residues" evidence="2">
    <location>
        <begin position="871"/>
        <end position="882"/>
    </location>
</feature>
<dbReference type="GO" id="GO:0030010">
    <property type="term" value="P:establishment of cell polarity"/>
    <property type="evidence" value="ECO:0007669"/>
    <property type="project" value="TreeGrafter"/>
</dbReference>
<dbReference type="Pfam" id="PF00564">
    <property type="entry name" value="PB1"/>
    <property type="match status" value="1"/>
</dbReference>
<dbReference type="GO" id="GO:0035556">
    <property type="term" value="P:intracellular signal transduction"/>
    <property type="evidence" value="ECO:0007669"/>
    <property type="project" value="InterPro"/>
</dbReference>
<dbReference type="InterPro" id="IPR000219">
    <property type="entry name" value="DH_dom"/>
</dbReference>
<dbReference type="Proteomes" id="UP001412239">
    <property type="component" value="Unassembled WGS sequence"/>
</dbReference>
<feature type="domain" description="PH" evidence="3">
    <location>
        <begin position="466"/>
        <end position="587"/>
    </location>
</feature>
<feature type="domain" description="DH" evidence="4">
    <location>
        <begin position="244"/>
        <end position="436"/>
    </location>
</feature>
<reference evidence="6" key="1">
    <citation type="submission" date="2015-10" db="EMBL/GenBank/DDBJ databases">
        <authorList>
            <person name="Regsiter A."/>
            <person name="william w."/>
        </authorList>
    </citation>
    <scope>NUCLEOTIDE SEQUENCE</scope>
    <source>
        <strain evidence="6">Montdore</strain>
    </source>
</reference>
<dbReference type="InterPro" id="IPR011993">
    <property type="entry name" value="PH-like_dom_sf"/>
</dbReference>
<dbReference type="GO" id="GO:0005085">
    <property type="term" value="F:guanyl-nucleotide exchange factor activity"/>
    <property type="evidence" value="ECO:0007669"/>
    <property type="project" value="InterPro"/>
</dbReference>
<sequence>MYADAAVFASARLKPAKTRLMTVEIDQATLLHAQTAPAAMNGHPQVPMGTPSIMSSTTTLVSNHSGIISPTTSLMSTPVGNDSLINKKADPAQGLYQTCVALRERLMLVLDFEQFLEPLPGAPEDPVSQLWRCFRMGSSLCVLFNAMRPVSLIEDSRCQLNLGSANDCKAATYHFLQGIKKELSIPDSESFMIHNLYSDDTNGFVKVTRTVSRILDELKKRKLLLNKKPSDTNRSSSERKPLDNRARVVQELVDTERKYVQDLETLQDYMRTLEADEVISKDLIHVLFLNLNQLVDFQRRFLIRVETQNDLLPEQQSWGALFVEYCREPEERPQNNGDPIGRPAFQETFAVYQPYASNFKNAQDLAIEEKAKLEKKPHPVYDQLNAFLIKPIQRVTKYPLLLRDLIKQTDPLEAEDQSLHQGLEAIENINRKINEAIRKSENAEVVKDLEGRVEDWKGHKLEHFGELLLHGQFSVIKSDPKGDVEREYYIYLFERILLCCKEVGKDKKQNRAMGVGRPRPGKKRTMLQLKGRIFMQNVTDVISLAKGGSYTLQIFWKGDPGVESFIIRHPNEERLAQWNSMLQKQREVFTKAGTPGSRNGGRTSGGLRATAATEFAWMVNSDTADQGRRSEDERSEDDEDVEDSHDTPTLTGTPSSGFSVSRNGSSTSLRSRAATNESLIQPPAPMGNLPGTYARPPPRYHQTNVPHQPPLTLNTGVSPISQSPERNASYFSPVTETPLTSRTSSSSSQFPFPRQTSTGYYEEPHRYGTPTMSRSTSREGAAIAASQAAQAQFAHHQASQRLQRPSLPGMAPSSSAAATLQQNRMRSASSPNIHHVPSQAQLARSPNGMIPPMPSVPSNYVAYSGGPAVINRSQSNSPTSPNLAVPGAPVRNGSPAVQDGHHSKHSGNGANGGSTTHSQVKLKVNFGNDKFVIIVPYNIAYVQLMDRIERKVKLCGSGPEITSATNLKIRYQDEDGDYISMNSDDDVLMAFDAPGEPGQNDNTGISGVVTLYVSV</sequence>
<dbReference type="InterPro" id="IPR035899">
    <property type="entry name" value="DBL_dom_sf"/>
</dbReference>
<dbReference type="PROSITE" id="PS50010">
    <property type="entry name" value="DH_2"/>
    <property type="match status" value="1"/>
</dbReference>
<feature type="region of interest" description="Disordered" evidence="2">
    <location>
        <begin position="871"/>
        <end position="916"/>
    </location>
</feature>
<keyword evidence="7" id="KW-1185">Reference proteome</keyword>
<dbReference type="AlphaFoldDB" id="A0A292Q9D0"/>
<dbReference type="Gene3D" id="3.10.20.90">
    <property type="entry name" value="Phosphatidylinositol 3-kinase Catalytic Subunit, Chain A, domain 1"/>
    <property type="match status" value="1"/>
</dbReference>
<feature type="domain" description="PB1" evidence="5">
    <location>
        <begin position="919"/>
        <end position="1015"/>
    </location>
</feature>
<dbReference type="Pfam" id="PF00621">
    <property type="entry name" value="RhoGEF"/>
    <property type="match status" value="1"/>
</dbReference>
<dbReference type="SMART" id="SM00233">
    <property type="entry name" value="PH"/>
    <property type="match status" value="1"/>
</dbReference>
<dbReference type="PANTHER" id="PTHR47339">
    <property type="entry name" value="CELL DIVISION CONTROL PROTEIN 24"/>
    <property type="match status" value="1"/>
</dbReference>
<dbReference type="GO" id="GO:0031106">
    <property type="term" value="P:septin ring organization"/>
    <property type="evidence" value="ECO:0007669"/>
    <property type="project" value="TreeGrafter"/>
</dbReference>
<feature type="compositionally biased region" description="Polar residues" evidence="2">
    <location>
        <begin position="669"/>
        <end position="679"/>
    </location>
</feature>
<dbReference type="PROSITE" id="PS51745">
    <property type="entry name" value="PB1"/>
    <property type="match status" value="1"/>
</dbReference>
<dbReference type="SUPFAM" id="SSF48065">
    <property type="entry name" value="DBL homology domain (DH-domain)"/>
    <property type="match status" value="1"/>
</dbReference>
<protein>
    <recommendedName>
        <fullName evidence="8">DH domain-containing protein</fullName>
    </recommendedName>
</protein>
<dbReference type="InterPro" id="IPR010481">
    <property type="entry name" value="Cdc24/Scd1_N"/>
</dbReference>
<feature type="coiled-coil region" evidence="1">
    <location>
        <begin position="419"/>
        <end position="446"/>
    </location>
</feature>
<feature type="compositionally biased region" description="Low complexity" evidence="2">
    <location>
        <begin position="781"/>
        <end position="800"/>
    </location>
</feature>
<feature type="compositionally biased region" description="Polar residues" evidence="2">
    <location>
        <begin position="701"/>
        <end position="740"/>
    </location>
</feature>
<evidence type="ECO:0000313" key="6">
    <source>
        <dbReference type="EMBL" id="CUS15340.1"/>
    </source>
</evidence>
<dbReference type="InterPro" id="IPR001849">
    <property type="entry name" value="PH_domain"/>
</dbReference>
<dbReference type="GO" id="GO:0043332">
    <property type="term" value="C:mating projection tip"/>
    <property type="evidence" value="ECO:0007669"/>
    <property type="project" value="TreeGrafter"/>
</dbReference>
<evidence type="ECO:0000259" key="5">
    <source>
        <dbReference type="PROSITE" id="PS51745"/>
    </source>
</evidence>
<dbReference type="GO" id="GO:0005634">
    <property type="term" value="C:nucleus"/>
    <property type="evidence" value="ECO:0007669"/>
    <property type="project" value="TreeGrafter"/>
</dbReference>
<dbReference type="InterPro" id="IPR053026">
    <property type="entry name" value="CDC42_GEF"/>
</dbReference>
<evidence type="ECO:0000256" key="1">
    <source>
        <dbReference type="SAM" id="Coils"/>
    </source>
</evidence>
<feature type="compositionally biased region" description="Acidic residues" evidence="2">
    <location>
        <begin position="633"/>
        <end position="643"/>
    </location>
</feature>
<feature type="compositionally biased region" description="Polar residues" evidence="2">
    <location>
        <begin position="812"/>
        <end position="844"/>
    </location>
</feature>
<dbReference type="InterPro" id="IPR001331">
    <property type="entry name" value="GDS_CDC24_CS"/>
</dbReference>
<dbReference type="Pfam" id="PF06395">
    <property type="entry name" value="CDC24"/>
    <property type="match status" value="1"/>
</dbReference>
<evidence type="ECO:0008006" key="8">
    <source>
        <dbReference type="Google" id="ProtNLM"/>
    </source>
</evidence>
<keyword evidence="1" id="KW-0175">Coiled coil</keyword>
<dbReference type="CDD" id="cd13246">
    <property type="entry name" value="PH_Scd1"/>
    <property type="match status" value="1"/>
</dbReference>
<dbReference type="Gene3D" id="1.20.900.10">
    <property type="entry name" value="Dbl homology (DH) domain"/>
    <property type="match status" value="1"/>
</dbReference>
<dbReference type="SUPFAM" id="SSF54277">
    <property type="entry name" value="CAD &amp; PB1 domains"/>
    <property type="match status" value="1"/>
</dbReference>
<evidence type="ECO:0000313" key="7">
    <source>
        <dbReference type="Proteomes" id="UP001412239"/>
    </source>
</evidence>